<evidence type="ECO:0000256" key="2">
    <source>
        <dbReference type="SAM" id="Phobius"/>
    </source>
</evidence>
<sequence>MREKLQRYDALEKNKAAYLERVSERLIVIWNEELSALCAGYEQADEAACGDMKAAVQAYDAPEEQKEPFLNRLQQRVEEIWSAEDGALFEKLYLATDITDSDAVAKALEEIKQTARTAASERYISALETCTEKEIHKARLFRLGVRPRVYGIIGGTFFLLGVSNLFFLHLGILATILCIVVSIVFAVLYTDLSDPWDKLTLKGTVFHPVLTSGLPQPKKQVPSFVIALLITAVLTGLWMVKGNNLFHGKDTPSVSDPVETTNGLDFTEDPTQTPDSEDIDAQLARDRLDYMVIGADGNSYNRYLGLNRLVYWYYDDTVDEEGTAELAALNLDANNLAAIFDYAISHGIDANEYIAAYSDDPDANIASEPTEPEDTGENIMPPEIMPEELSAAIASVLPAEIGTFRTGSGVMDYEGEPGYVRISHCELNSTAPAIFDVSMVTAEVLMRWTDAYAWELESIRFDGSVRLGIAGSYTVSNFGETRSADVTIGSDAALDSDGSLVFQNVTVHLGDYMAETSLTVEVMDDPGSIVATLETGSVYQGHTPDNTFYLYFDADMMPTFFYDDP</sequence>
<feature type="transmembrane region" description="Helical" evidence="2">
    <location>
        <begin position="149"/>
        <end position="166"/>
    </location>
</feature>
<dbReference type="Proteomes" id="UP000003639">
    <property type="component" value="Unassembled WGS sequence"/>
</dbReference>
<feature type="region of interest" description="Disordered" evidence="1">
    <location>
        <begin position="251"/>
        <end position="277"/>
    </location>
</feature>
<dbReference type="EMBL" id="AAXG02000028">
    <property type="protein sequence ID" value="EDM99005.1"/>
    <property type="molecule type" value="Genomic_DNA"/>
</dbReference>
<keyword evidence="2" id="KW-0812">Transmembrane</keyword>
<keyword evidence="4" id="KW-1185">Reference proteome</keyword>
<dbReference type="RefSeq" id="WP_006573458.1">
    <property type="nucleotide sequence ID" value="NZ_AAXG02000028.1"/>
</dbReference>
<accession>A6NXI5</accession>
<protein>
    <submittedName>
        <fullName evidence="3">Uncharacterized protein</fullName>
    </submittedName>
</protein>
<feature type="transmembrane region" description="Helical" evidence="2">
    <location>
        <begin position="172"/>
        <end position="192"/>
    </location>
</feature>
<name>A6NXI5_9FIRM</name>
<evidence type="ECO:0000313" key="3">
    <source>
        <dbReference type="EMBL" id="EDM99005.1"/>
    </source>
</evidence>
<dbReference type="OrthoDB" id="1815571at2"/>
<proteinExistence type="predicted"/>
<dbReference type="STRING" id="411467.BACCAP_02931"/>
<keyword evidence="2" id="KW-0472">Membrane</keyword>
<evidence type="ECO:0000313" key="4">
    <source>
        <dbReference type="Proteomes" id="UP000003639"/>
    </source>
</evidence>
<comment type="caution">
    <text evidence="3">The sequence shown here is derived from an EMBL/GenBank/DDBJ whole genome shotgun (WGS) entry which is preliminary data.</text>
</comment>
<keyword evidence="2" id="KW-1133">Transmembrane helix</keyword>
<organism evidence="3 4">
    <name type="scientific">Pseudoflavonifractor capillosus ATCC 29799</name>
    <dbReference type="NCBI Taxonomy" id="411467"/>
    <lineage>
        <taxon>Bacteria</taxon>
        <taxon>Bacillati</taxon>
        <taxon>Bacillota</taxon>
        <taxon>Clostridia</taxon>
        <taxon>Eubacteriales</taxon>
        <taxon>Oscillospiraceae</taxon>
        <taxon>Pseudoflavonifractor</taxon>
    </lineage>
</organism>
<evidence type="ECO:0000256" key="1">
    <source>
        <dbReference type="SAM" id="MobiDB-lite"/>
    </source>
</evidence>
<dbReference type="AlphaFoldDB" id="A6NXI5"/>
<feature type="transmembrane region" description="Helical" evidence="2">
    <location>
        <begin position="221"/>
        <end position="240"/>
    </location>
</feature>
<feature type="compositionally biased region" description="Polar residues" evidence="1">
    <location>
        <begin position="252"/>
        <end position="274"/>
    </location>
</feature>
<reference evidence="3 4" key="2">
    <citation type="submission" date="2007-06" db="EMBL/GenBank/DDBJ databases">
        <title>Draft genome sequence of Pseudoflavonifractor capillosus ATCC 29799.</title>
        <authorList>
            <person name="Sudarsanam P."/>
            <person name="Ley R."/>
            <person name="Guruge J."/>
            <person name="Turnbaugh P.J."/>
            <person name="Mahowald M."/>
            <person name="Liep D."/>
            <person name="Gordon J."/>
        </authorList>
    </citation>
    <scope>NUCLEOTIDE SEQUENCE [LARGE SCALE GENOMIC DNA]</scope>
    <source>
        <strain evidence="3 4">ATCC 29799</strain>
    </source>
</reference>
<gene>
    <name evidence="3" type="ORF">BACCAP_02931</name>
</gene>
<reference evidence="3 4" key="1">
    <citation type="submission" date="2007-04" db="EMBL/GenBank/DDBJ databases">
        <authorList>
            <person name="Fulton L."/>
            <person name="Clifton S."/>
            <person name="Fulton B."/>
            <person name="Xu J."/>
            <person name="Minx P."/>
            <person name="Pepin K.H."/>
            <person name="Johnson M."/>
            <person name="Thiruvilangam P."/>
            <person name="Bhonagiri V."/>
            <person name="Nash W.E."/>
            <person name="Mardis E.R."/>
            <person name="Wilson R.K."/>
        </authorList>
    </citation>
    <scope>NUCLEOTIDE SEQUENCE [LARGE SCALE GENOMIC DNA]</scope>
    <source>
        <strain evidence="3 4">ATCC 29799</strain>
    </source>
</reference>